<evidence type="ECO:0000256" key="1">
    <source>
        <dbReference type="SAM" id="MobiDB-lite"/>
    </source>
</evidence>
<feature type="compositionally biased region" description="Gly residues" evidence="1">
    <location>
        <begin position="386"/>
        <end position="407"/>
    </location>
</feature>
<dbReference type="EMBL" id="BTGU01000004">
    <property type="protein sequence ID" value="GMN34305.1"/>
    <property type="molecule type" value="Genomic_DNA"/>
</dbReference>
<feature type="compositionally biased region" description="Pro residues" evidence="1">
    <location>
        <begin position="319"/>
        <end position="340"/>
    </location>
</feature>
<accession>A0AA87ZLF1</accession>
<gene>
    <name evidence="2" type="ORF">TIFTF001_004616</name>
</gene>
<feature type="region of interest" description="Disordered" evidence="1">
    <location>
        <begin position="276"/>
        <end position="407"/>
    </location>
</feature>
<feature type="compositionally biased region" description="Gly residues" evidence="1">
    <location>
        <begin position="366"/>
        <end position="377"/>
    </location>
</feature>
<protein>
    <submittedName>
        <fullName evidence="2">Uncharacterized protein</fullName>
    </submittedName>
</protein>
<feature type="compositionally biased region" description="Basic and acidic residues" evidence="1">
    <location>
        <begin position="1"/>
        <end position="10"/>
    </location>
</feature>
<evidence type="ECO:0000313" key="2">
    <source>
        <dbReference type="EMBL" id="GMN34305.1"/>
    </source>
</evidence>
<keyword evidence="3" id="KW-1185">Reference proteome</keyword>
<name>A0AA87ZLF1_FICCA</name>
<feature type="compositionally biased region" description="Basic residues" evidence="1">
    <location>
        <begin position="56"/>
        <end position="77"/>
    </location>
</feature>
<feature type="compositionally biased region" description="Basic residues" evidence="1">
    <location>
        <begin position="130"/>
        <end position="145"/>
    </location>
</feature>
<evidence type="ECO:0000313" key="3">
    <source>
        <dbReference type="Proteomes" id="UP001187192"/>
    </source>
</evidence>
<reference evidence="2" key="1">
    <citation type="submission" date="2023-07" db="EMBL/GenBank/DDBJ databases">
        <title>draft genome sequence of fig (Ficus carica).</title>
        <authorList>
            <person name="Takahashi T."/>
            <person name="Nishimura K."/>
        </authorList>
    </citation>
    <scope>NUCLEOTIDE SEQUENCE</scope>
</reference>
<proteinExistence type="predicted"/>
<sequence length="407" mass="43703">MNELVQAKDEELAENNNYDGVSAADLAPGLSNNADDSEEGSSSSTSNDDGENKLTRAQRKRLRRKKLKTDASRRRKIIGPLSPPADDDDNGSEGKNLALENGSPTVRRNAAEESPPRTDQPGEPPTCAKNRSRVKQRRLAKKLARKNLPAPSEENFDQDQSAKSCKGSNGKECAKQFELPKLRMKEFPLVLESTNTSPVMSKLRNHDIKYTGQKLNFFNFQRLLLPKVGGSLPVKSFFKPLRFNQTVEMLLVYHTYHTPYLILPFPPKVFSVTGDLPAAGDGRRRPTPDADDPTPVAPHPAPAPGNPPPQPSPAGTLVPAPPVPPHTRSPSPDLPPPTPPSRRLSASPPTGTPPPPVRARRRESEGWGGPVGGGGAVGREEREGGRGSPSGGALGGGWGRSGEGDLG</sequence>
<organism evidence="2 3">
    <name type="scientific">Ficus carica</name>
    <name type="common">Common fig</name>
    <dbReference type="NCBI Taxonomy" id="3494"/>
    <lineage>
        <taxon>Eukaryota</taxon>
        <taxon>Viridiplantae</taxon>
        <taxon>Streptophyta</taxon>
        <taxon>Embryophyta</taxon>
        <taxon>Tracheophyta</taxon>
        <taxon>Spermatophyta</taxon>
        <taxon>Magnoliopsida</taxon>
        <taxon>eudicotyledons</taxon>
        <taxon>Gunneridae</taxon>
        <taxon>Pentapetalae</taxon>
        <taxon>rosids</taxon>
        <taxon>fabids</taxon>
        <taxon>Rosales</taxon>
        <taxon>Moraceae</taxon>
        <taxon>Ficeae</taxon>
        <taxon>Ficus</taxon>
    </lineage>
</organism>
<feature type="region of interest" description="Disordered" evidence="1">
    <location>
        <begin position="1"/>
        <end position="170"/>
    </location>
</feature>
<dbReference type="Proteomes" id="UP001187192">
    <property type="component" value="Unassembled WGS sequence"/>
</dbReference>
<comment type="caution">
    <text evidence="2">The sequence shown here is derived from an EMBL/GenBank/DDBJ whole genome shotgun (WGS) entry which is preliminary data.</text>
</comment>
<dbReference type="AlphaFoldDB" id="A0AA87ZLF1"/>
<feature type="compositionally biased region" description="Polar residues" evidence="1">
    <location>
        <begin position="158"/>
        <end position="167"/>
    </location>
</feature>
<feature type="compositionally biased region" description="Pro residues" evidence="1">
    <location>
        <begin position="295"/>
        <end position="312"/>
    </location>
</feature>